<dbReference type="InterPro" id="IPR000917">
    <property type="entry name" value="Sulfatase_N"/>
</dbReference>
<dbReference type="PANTHER" id="PTHR42693">
    <property type="entry name" value="ARYLSULFATASE FAMILY MEMBER"/>
    <property type="match status" value="1"/>
</dbReference>
<dbReference type="Proteomes" id="UP000215086">
    <property type="component" value="Chromosome"/>
</dbReference>
<evidence type="ECO:0000259" key="3">
    <source>
        <dbReference type="Pfam" id="PF00884"/>
    </source>
</evidence>
<feature type="domain" description="Sulfatase N-terminal" evidence="3">
    <location>
        <begin position="132"/>
        <end position="308"/>
    </location>
</feature>
<proteinExistence type="inferred from homology"/>
<dbReference type="AlphaFoldDB" id="A0A286RDP7"/>
<name>A0A286RDP7_9BACT</name>
<dbReference type="Pfam" id="PF13646">
    <property type="entry name" value="HEAT_2"/>
    <property type="match status" value="1"/>
</dbReference>
<evidence type="ECO:0000313" key="4">
    <source>
        <dbReference type="EMBL" id="ASV74084.1"/>
    </source>
</evidence>
<dbReference type="InterPro" id="IPR050738">
    <property type="entry name" value="Sulfatase"/>
</dbReference>
<dbReference type="GO" id="GO:0004065">
    <property type="term" value="F:arylsulfatase activity"/>
    <property type="evidence" value="ECO:0007669"/>
    <property type="project" value="TreeGrafter"/>
</dbReference>
<feature type="domain" description="Sulfatase N-terminal" evidence="3">
    <location>
        <begin position="38"/>
        <end position="129"/>
    </location>
</feature>
<keyword evidence="5" id="KW-1185">Reference proteome</keyword>
<evidence type="ECO:0000313" key="5">
    <source>
        <dbReference type="Proteomes" id="UP000215086"/>
    </source>
</evidence>
<dbReference type="Gene3D" id="1.25.10.10">
    <property type="entry name" value="Leucine-rich Repeat Variant"/>
    <property type="match status" value="1"/>
</dbReference>
<protein>
    <submittedName>
        <fullName evidence="4">Choline-sulfatase</fullName>
        <ecNumber evidence="4">3.1.6.6</ecNumber>
    </submittedName>
</protein>
<dbReference type="Pfam" id="PF00884">
    <property type="entry name" value="Sulfatase"/>
    <property type="match status" value="2"/>
</dbReference>
<dbReference type="SUPFAM" id="SSF53649">
    <property type="entry name" value="Alkaline phosphatase-like"/>
    <property type="match status" value="1"/>
</dbReference>
<dbReference type="RefSeq" id="WP_207651787.1">
    <property type="nucleotide sequence ID" value="NZ_CP018477.1"/>
</dbReference>
<gene>
    <name evidence="4" type="ORF">THTE_1482</name>
</gene>
<dbReference type="Gene3D" id="3.40.720.10">
    <property type="entry name" value="Alkaline Phosphatase, subunit A"/>
    <property type="match status" value="1"/>
</dbReference>
<dbReference type="InterPro" id="IPR011989">
    <property type="entry name" value="ARM-like"/>
</dbReference>
<dbReference type="GO" id="GO:0047753">
    <property type="term" value="F:choline-sulfatase activity"/>
    <property type="evidence" value="ECO:0007669"/>
    <property type="project" value="UniProtKB-EC"/>
</dbReference>
<evidence type="ECO:0000256" key="1">
    <source>
        <dbReference type="ARBA" id="ARBA00008779"/>
    </source>
</evidence>
<dbReference type="CDD" id="cd16027">
    <property type="entry name" value="SGSH"/>
    <property type="match status" value="1"/>
</dbReference>
<sequence>MRRYGSWKTWAIALGVLWWTTGMVPDAVGQAAAEQTRPNILWITCEDIGPHLGCYGDPYADTPNLDRLAAKGTIYIRAWSTAPVCAPARTAIISGMYPSSTGSEHMRSLITPPEGVKFYPQFLREAGYYCTNNSKEDYNLEKPGQVWDESSTKAHWKNRRPGQPFFAIFNFTVTHESQVRRRPHRWIHDPARVRVPAYHPDTIEVRQDWAQYYDNITTMDRMAGEKLKELEEAGLADDTIVFFYGDHGPGMPRCKRCPYNSGLQVPLIVYIPPKFQHLAPPDYKPGGRSSRLVSFVDLGPTVLSLVGIKPPAYMQGRPFLGVYAAEPPAYLFGLRGRMDERYDLIRSVTDGRFVYIRNFMPHLPWGQHVEYMFETPTTRVWKQLFDEGKLTPEQAYFWQVPKATEELYDLATDPDEVHNLAADPAYQGKLKELRAVLREHILQTRDLGFLPEDEIHARAGNGSPYRYGQSKDYPLERILEMAELASDLKSEQIDKLLHGLQDSDSAVRYWAVTGILARGQKAYDAAREPVLHALDDPAPSVQIVAAWTIGRYGSPEELQRALDVLKVFVDYEGKGPYLSMLALNALNDLGTKSEPVKSVVESFNPEIRREHGRLGENLFKLKRSILAKLGADTTTGAATTMR</sequence>
<dbReference type="PANTHER" id="PTHR42693:SF53">
    <property type="entry name" value="ENDO-4-O-SULFATASE"/>
    <property type="match status" value="1"/>
</dbReference>
<keyword evidence="2 4" id="KW-0378">Hydrolase</keyword>
<dbReference type="SUPFAM" id="SSF48371">
    <property type="entry name" value="ARM repeat"/>
    <property type="match status" value="1"/>
</dbReference>
<dbReference type="InterPro" id="IPR017850">
    <property type="entry name" value="Alkaline_phosphatase_core_sf"/>
</dbReference>
<dbReference type="EMBL" id="CP018477">
    <property type="protein sequence ID" value="ASV74084.1"/>
    <property type="molecule type" value="Genomic_DNA"/>
</dbReference>
<comment type="similarity">
    <text evidence="1">Belongs to the sulfatase family.</text>
</comment>
<dbReference type="InterPro" id="IPR016024">
    <property type="entry name" value="ARM-type_fold"/>
</dbReference>
<organism evidence="4 5">
    <name type="scientific">Thermogutta terrifontis</name>
    <dbReference type="NCBI Taxonomy" id="1331910"/>
    <lineage>
        <taxon>Bacteria</taxon>
        <taxon>Pseudomonadati</taxon>
        <taxon>Planctomycetota</taxon>
        <taxon>Planctomycetia</taxon>
        <taxon>Pirellulales</taxon>
        <taxon>Thermoguttaceae</taxon>
        <taxon>Thermogutta</taxon>
    </lineage>
</organism>
<dbReference type="EC" id="3.1.6.6" evidence="4"/>
<reference evidence="4 5" key="1">
    <citation type="journal article" name="Front. Microbiol.">
        <title>Sugar Metabolism of the First Thermophilic Planctomycete Thermogutta terrifontis: Comparative Genomic and Transcriptomic Approaches.</title>
        <authorList>
            <person name="Elcheninov A.G."/>
            <person name="Menzel P."/>
            <person name="Gudbergsdottir S.R."/>
            <person name="Slesarev A.I."/>
            <person name="Kadnikov V.V."/>
            <person name="Krogh A."/>
            <person name="Bonch-Osmolovskaya E.A."/>
            <person name="Peng X."/>
            <person name="Kublanov I.V."/>
        </authorList>
    </citation>
    <scope>NUCLEOTIDE SEQUENCE [LARGE SCALE GENOMIC DNA]</scope>
    <source>
        <strain evidence="4 5">R1</strain>
    </source>
</reference>
<dbReference type="KEGG" id="ttf:THTE_1482"/>
<accession>A0A286RDP7</accession>
<evidence type="ECO:0000256" key="2">
    <source>
        <dbReference type="ARBA" id="ARBA00022801"/>
    </source>
</evidence>